<keyword evidence="1" id="KW-1185">Reference proteome</keyword>
<name>A0AC58UBZ6_TOBAC</name>
<protein>
    <submittedName>
        <fullName evidence="2">Uncharacterized protein LOC142179999</fullName>
    </submittedName>
</protein>
<sequence length="236" mass="27700">MIVVYGYNTLEKRKELWQQLAGISHKVSKPWIIWGDFNSILCPKDRLYGTAVTNMEIKDFAECVRNLMLNELPWKGDYYTWTNKQQGGDRIWSRIDRAMGNADWMMQFGHLTTKCKLPHISDHSPMMINTNLREPKIKPPFKLFNVWSTHENFPKIVEDCWTQNLHVDTMRNIWLKQKDLRGKLKILNETEFKGIAMKIEQAREDLKEVQTKISAHYTDALASEEKNILCQLESGP</sequence>
<reference evidence="2" key="2">
    <citation type="submission" date="2025-08" db="UniProtKB">
        <authorList>
            <consortium name="RefSeq"/>
        </authorList>
    </citation>
    <scope>IDENTIFICATION</scope>
    <source>
        <tissue evidence="2">Leaf</tissue>
    </source>
</reference>
<dbReference type="RefSeq" id="XP_075107017.1">
    <property type="nucleotide sequence ID" value="XM_075250916.1"/>
</dbReference>
<gene>
    <name evidence="2" type="primary">LOC142179999</name>
</gene>
<evidence type="ECO:0000313" key="2">
    <source>
        <dbReference type="RefSeq" id="XP_075107017.1"/>
    </source>
</evidence>
<proteinExistence type="predicted"/>
<reference evidence="1" key="1">
    <citation type="journal article" date="2014" name="Nat. Commun.">
        <title>The tobacco genome sequence and its comparison with those of tomato and potato.</title>
        <authorList>
            <person name="Sierro N."/>
            <person name="Battey J.N."/>
            <person name="Ouadi S."/>
            <person name="Bakaher N."/>
            <person name="Bovet L."/>
            <person name="Willig A."/>
            <person name="Goepfert S."/>
            <person name="Peitsch M.C."/>
            <person name="Ivanov N.V."/>
        </authorList>
    </citation>
    <scope>NUCLEOTIDE SEQUENCE [LARGE SCALE GENOMIC DNA]</scope>
</reference>
<evidence type="ECO:0000313" key="1">
    <source>
        <dbReference type="Proteomes" id="UP000790787"/>
    </source>
</evidence>
<organism evidence="1 2">
    <name type="scientific">Nicotiana tabacum</name>
    <name type="common">Common tobacco</name>
    <dbReference type="NCBI Taxonomy" id="4097"/>
    <lineage>
        <taxon>Eukaryota</taxon>
        <taxon>Viridiplantae</taxon>
        <taxon>Streptophyta</taxon>
        <taxon>Embryophyta</taxon>
        <taxon>Tracheophyta</taxon>
        <taxon>Spermatophyta</taxon>
        <taxon>Magnoliopsida</taxon>
        <taxon>eudicotyledons</taxon>
        <taxon>Gunneridae</taxon>
        <taxon>Pentapetalae</taxon>
        <taxon>asterids</taxon>
        <taxon>lamiids</taxon>
        <taxon>Solanales</taxon>
        <taxon>Solanaceae</taxon>
        <taxon>Nicotianoideae</taxon>
        <taxon>Nicotianeae</taxon>
        <taxon>Nicotiana</taxon>
    </lineage>
</organism>
<accession>A0AC58UBZ6</accession>
<dbReference type="Proteomes" id="UP000790787">
    <property type="component" value="Chromosome 4"/>
</dbReference>